<keyword evidence="2" id="KW-0378">Hydrolase</keyword>
<feature type="domain" description="Carboxyltransferase" evidence="4">
    <location>
        <begin position="25"/>
        <end position="300"/>
    </location>
</feature>
<organism evidence="5 6">
    <name type="scientific">Candidatus Salinicoccus stercoripullorum</name>
    <dbReference type="NCBI Taxonomy" id="2838756"/>
    <lineage>
        <taxon>Bacteria</taxon>
        <taxon>Bacillati</taxon>
        <taxon>Bacillota</taxon>
        <taxon>Bacilli</taxon>
        <taxon>Bacillales</taxon>
        <taxon>Staphylococcaceae</taxon>
        <taxon>Salinicoccus</taxon>
    </lineage>
</organism>
<dbReference type="Proteomes" id="UP000823989">
    <property type="component" value="Unassembled WGS sequence"/>
</dbReference>
<gene>
    <name evidence="5" type="ORF">H9891_00110</name>
</gene>
<evidence type="ECO:0000259" key="4">
    <source>
        <dbReference type="SMART" id="SM00797"/>
    </source>
</evidence>
<dbReference type="InterPro" id="IPR029000">
    <property type="entry name" value="Cyclophilin-like_dom_sf"/>
</dbReference>
<dbReference type="EMBL" id="DXHR01000001">
    <property type="protein sequence ID" value="HIW11557.1"/>
    <property type="molecule type" value="Genomic_DNA"/>
</dbReference>
<evidence type="ECO:0000256" key="3">
    <source>
        <dbReference type="ARBA" id="ARBA00022840"/>
    </source>
</evidence>
<dbReference type="GO" id="GO:0016787">
    <property type="term" value="F:hydrolase activity"/>
    <property type="evidence" value="ECO:0007669"/>
    <property type="project" value="UniProtKB-KW"/>
</dbReference>
<sequence>MMVLKVKNPGLFTTVQDMGRYGHQAEGFSPAGAMDWRAMMLANRLLGNDEGAAVLEMTLQGASFEVTEDVTVATAGAKMPVAVPGREMGTGTVIPLMKGEQISFGGAESGARTYLAVTGGFKVPGVFGSASTHTRSGIGGFYGRMLKTGDRLRAGGGTTTPGMKRLRVFDDDDDVIRVIPGQQYDRFKETLDTFYGSGYTLTKDCDRMGFRLDGEVLEAAGGHDVLSEPTQLGSIQIPKNGKPIILLNDRQTAGGYARIATVALCDIPKLVQKRQGDTLRFEEIGVGEAAELYKAEIMKIHSGGYFEIDNDFKPHRRLLAGKIESIMKR</sequence>
<dbReference type="InterPro" id="IPR003778">
    <property type="entry name" value="CT_A_B"/>
</dbReference>
<comment type="caution">
    <text evidence="5">The sequence shown here is derived from an EMBL/GenBank/DDBJ whole genome shotgun (WGS) entry which is preliminary data.</text>
</comment>
<dbReference type="NCBIfam" id="TIGR00724">
    <property type="entry name" value="urea_amlyse_rel"/>
    <property type="match status" value="1"/>
</dbReference>
<reference evidence="5" key="2">
    <citation type="submission" date="2021-04" db="EMBL/GenBank/DDBJ databases">
        <authorList>
            <person name="Gilroy R."/>
        </authorList>
    </citation>
    <scope>NUCLEOTIDE SEQUENCE</scope>
    <source>
        <strain evidence="5">ChiHjej13B12-752</strain>
    </source>
</reference>
<dbReference type="AlphaFoldDB" id="A0A9D1QE88"/>
<keyword evidence="1" id="KW-0547">Nucleotide-binding</keyword>
<accession>A0A9D1QE88</accession>
<evidence type="ECO:0000313" key="5">
    <source>
        <dbReference type="EMBL" id="HIW11557.1"/>
    </source>
</evidence>
<name>A0A9D1QE88_9STAP</name>
<dbReference type="InterPro" id="IPR052708">
    <property type="entry name" value="PxpC"/>
</dbReference>
<keyword evidence="3" id="KW-0067">ATP-binding</keyword>
<dbReference type="Gene3D" id="2.40.100.10">
    <property type="entry name" value="Cyclophilin-like"/>
    <property type="match status" value="1"/>
</dbReference>
<proteinExistence type="predicted"/>
<dbReference type="Pfam" id="PF02626">
    <property type="entry name" value="CT_A_B"/>
    <property type="match status" value="1"/>
</dbReference>
<dbReference type="PANTHER" id="PTHR43309:SF5">
    <property type="entry name" value="5-OXOPROLINASE SUBUNIT C"/>
    <property type="match status" value="1"/>
</dbReference>
<protein>
    <submittedName>
        <fullName evidence="5">Biotin-dependent carboxyltransferase family protein</fullName>
    </submittedName>
</protein>
<reference evidence="5" key="1">
    <citation type="journal article" date="2021" name="PeerJ">
        <title>Extensive microbial diversity within the chicken gut microbiome revealed by metagenomics and culture.</title>
        <authorList>
            <person name="Gilroy R."/>
            <person name="Ravi A."/>
            <person name="Getino M."/>
            <person name="Pursley I."/>
            <person name="Horton D.L."/>
            <person name="Alikhan N.F."/>
            <person name="Baker D."/>
            <person name="Gharbi K."/>
            <person name="Hall N."/>
            <person name="Watson M."/>
            <person name="Adriaenssens E.M."/>
            <person name="Foster-Nyarko E."/>
            <person name="Jarju S."/>
            <person name="Secka A."/>
            <person name="Antonio M."/>
            <person name="Oren A."/>
            <person name="Chaudhuri R.R."/>
            <person name="La Ragione R."/>
            <person name="Hildebrand F."/>
            <person name="Pallen M.J."/>
        </authorList>
    </citation>
    <scope>NUCLEOTIDE SEQUENCE</scope>
    <source>
        <strain evidence="5">ChiHjej13B12-752</strain>
    </source>
</reference>
<dbReference type="GO" id="GO:0005524">
    <property type="term" value="F:ATP binding"/>
    <property type="evidence" value="ECO:0007669"/>
    <property type="project" value="UniProtKB-KW"/>
</dbReference>
<evidence type="ECO:0000256" key="1">
    <source>
        <dbReference type="ARBA" id="ARBA00022741"/>
    </source>
</evidence>
<dbReference type="SMART" id="SM00797">
    <property type="entry name" value="AHS2"/>
    <property type="match status" value="1"/>
</dbReference>
<evidence type="ECO:0000256" key="2">
    <source>
        <dbReference type="ARBA" id="ARBA00022801"/>
    </source>
</evidence>
<evidence type="ECO:0000313" key="6">
    <source>
        <dbReference type="Proteomes" id="UP000823989"/>
    </source>
</evidence>
<dbReference type="PANTHER" id="PTHR43309">
    <property type="entry name" value="5-OXOPROLINASE SUBUNIT C"/>
    <property type="match status" value="1"/>
</dbReference>